<reference evidence="10 11" key="1">
    <citation type="submission" date="2013-11" db="EMBL/GenBank/DDBJ databases">
        <title>Metagenomic analysis of a methanogenic consortium involved in long chain n-alkane degradation.</title>
        <authorList>
            <person name="Davidova I.A."/>
            <person name="Callaghan A.V."/>
            <person name="Wawrik B."/>
            <person name="Pruitt S."/>
            <person name="Marks C."/>
            <person name="Duncan K.E."/>
            <person name="Suflita J.M."/>
        </authorList>
    </citation>
    <scope>NUCLEOTIDE SEQUENCE [LARGE SCALE GENOMIC DNA]</scope>
    <source>
        <strain evidence="10 11">SPR</strain>
    </source>
</reference>
<dbReference type="PANTHER" id="PTHR10993">
    <property type="entry name" value="OCTANOYLTRANSFERASE"/>
    <property type="match status" value="1"/>
</dbReference>
<dbReference type="Proteomes" id="UP000032233">
    <property type="component" value="Unassembled WGS sequence"/>
</dbReference>
<dbReference type="NCBIfam" id="TIGR00214">
    <property type="entry name" value="lipB"/>
    <property type="match status" value="1"/>
</dbReference>
<comment type="similarity">
    <text evidence="5">Belongs to the LipB family.</text>
</comment>
<dbReference type="STRING" id="1429043.X474_00970"/>
<name>A0A0D2GMJ7_9BACT</name>
<dbReference type="OrthoDB" id="9787061at2"/>
<dbReference type="EMBL" id="AZAC01000001">
    <property type="protein sequence ID" value="KIX15887.1"/>
    <property type="molecule type" value="Genomic_DNA"/>
</dbReference>
<keyword evidence="10" id="KW-0436">Ligase</keyword>
<dbReference type="InterPro" id="IPR004143">
    <property type="entry name" value="BPL_LPL_catalytic"/>
</dbReference>
<evidence type="ECO:0000256" key="3">
    <source>
        <dbReference type="ARBA" id="ARBA00023315"/>
    </source>
</evidence>
<accession>A0A0D2GMJ7</accession>
<dbReference type="InterPro" id="IPR045864">
    <property type="entry name" value="aa-tRNA-synth_II/BPL/LPL"/>
</dbReference>
<organism evidence="10 11">
    <name type="scientific">Dethiosulfatarculus sandiegensis</name>
    <dbReference type="NCBI Taxonomy" id="1429043"/>
    <lineage>
        <taxon>Bacteria</taxon>
        <taxon>Pseudomonadati</taxon>
        <taxon>Thermodesulfobacteriota</taxon>
        <taxon>Desulfarculia</taxon>
        <taxon>Desulfarculales</taxon>
        <taxon>Desulfarculaceae</taxon>
        <taxon>Dethiosulfatarculus</taxon>
    </lineage>
</organism>
<dbReference type="GO" id="GO:0033819">
    <property type="term" value="F:lipoyl(octanoyl) transferase activity"/>
    <property type="evidence" value="ECO:0007669"/>
    <property type="project" value="UniProtKB-EC"/>
</dbReference>
<dbReference type="GO" id="GO:0016874">
    <property type="term" value="F:ligase activity"/>
    <property type="evidence" value="ECO:0007669"/>
    <property type="project" value="UniProtKB-KW"/>
</dbReference>
<comment type="pathway">
    <text evidence="1 5">Protein modification; protein lipoylation via endogenous pathway; protein N(6)-(lipoyl)lysine from octanoyl-[acyl-carrier-protein]: step 1/2.</text>
</comment>
<evidence type="ECO:0000256" key="5">
    <source>
        <dbReference type="PIRNR" id="PIRNR016262"/>
    </source>
</evidence>
<dbReference type="GO" id="GO:0009249">
    <property type="term" value="P:protein lipoylation"/>
    <property type="evidence" value="ECO:0007669"/>
    <property type="project" value="InterPro"/>
</dbReference>
<gene>
    <name evidence="10" type="ORF">X474_00970</name>
</gene>
<evidence type="ECO:0000256" key="8">
    <source>
        <dbReference type="PIRSR" id="PIRSR016262-3"/>
    </source>
</evidence>
<keyword evidence="2 5" id="KW-0808">Transferase</keyword>
<comment type="function">
    <text evidence="4 5">Catalyzes the transfer of endogenously produced octanoic acid from octanoyl-acyl-carrier-protein onto the lipoyl domains of lipoate-dependent enzymes. Lipoyl-ACP can also act as a substrate although octanoyl-ACP is likely to be the physiological substrate.</text>
</comment>
<dbReference type="EC" id="2.3.1.181" evidence="5"/>
<comment type="catalytic activity">
    <reaction evidence="5">
        <text>octanoyl-[ACP] + L-lysyl-[protein] = N(6)-octanoyl-L-lysyl-[protein] + holo-[ACP] + H(+)</text>
        <dbReference type="Rhea" id="RHEA:17665"/>
        <dbReference type="Rhea" id="RHEA-COMP:9636"/>
        <dbReference type="Rhea" id="RHEA-COMP:9685"/>
        <dbReference type="Rhea" id="RHEA-COMP:9752"/>
        <dbReference type="Rhea" id="RHEA-COMP:9928"/>
        <dbReference type="ChEBI" id="CHEBI:15378"/>
        <dbReference type="ChEBI" id="CHEBI:29969"/>
        <dbReference type="ChEBI" id="CHEBI:64479"/>
        <dbReference type="ChEBI" id="CHEBI:78463"/>
        <dbReference type="ChEBI" id="CHEBI:78809"/>
        <dbReference type="EC" id="2.3.1.181"/>
    </reaction>
</comment>
<keyword evidence="11" id="KW-1185">Reference proteome</keyword>
<dbReference type="PROSITE" id="PS51733">
    <property type="entry name" value="BPL_LPL_CATALYTIC"/>
    <property type="match status" value="1"/>
</dbReference>
<protein>
    <recommendedName>
        <fullName evidence="5">Octanoyltransferase</fullName>
        <ecNumber evidence="5">2.3.1.181</ecNumber>
    </recommendedName>
</protein>
<dbReference type="CDD" id="cd16444">
    <property type="entry name" value="LipB"/>
    <property type="match status" value="1"/>
</dbReference>
<comment type="caution">
    <text evidence="10">The sequence shown here is derived from an EMBL/GenBank/DDBJ whole genome shotgun (WGS) entry which is preliminary data.</text>
</comment>
<dbReference type="Pfam" id="PF21948">
    <property type="entry name" value="LplA-B_cat"/>
    <property type="match status" value="1"/>
</dbReference>
<dbReference type="AlphaFoldDB" id="A0A0D2GMJ7"/>
<feature type="domain" description="BPL/LPL catalytic" evidence="9">
    <location>
        <begin position="33"/>
        <end position="214"/>
    </location>
</feature>
<dbReference type="PANTHER" id="PTHR10993:SF7">
    <property type="entry name" value="LIPOYLTRANSFERASE 2, MITOCHONDRIAL-RELATED"/>
    <property type="match status" value="1"/>
</dbReference>
<feature type="binding site" evidence="7">
    <location>
        <begin position="78"/>
        <end position="85"/>
    </location>
    <ligand>
        <name>substrate</name>
    </ligand>
</feature>
<feature type="site" description="Lowers pKa of active site Cys" evidence="8">
    <location>
        <position position="142"/>
    </location>
</feature>
<dbReference type="UniPathway" id="UPA00538">
    <property type="reaction ID" value="UER00592"/>
</dbReference>
<sequence>MFKHGFERIDWGLLDYKETLGRMLARHGARVEQKVCDALICVEHPKVFTLGKKGGRENVLLTDDQLRERGYSLHQVDRAGNVTFHGPGQAVIYLVVGLKERRMSVKALVKAVEDSLCQVCAHYGINAKGNPEKPGAWVGDSKIGAIGMAIPKKVTTHGLAFNANIDLSDFDLIRPCGLDARTTSVAEQLGKTIDLGNCFDLLYDSLAENLHQAEDTISHVPLEK</sequence>
<dbReference type="InterPro" id="IPR000544">
    <property type="entry name" value="Octanoyltransferase"/>
</dbReference>
<dbReference type="PIRSF" id="PIRSF016262">
    <property type="entry name" value="LPLase"/>
    <property type="match status" value="1"/>
</dbReference>
<dbReference type="InParanoid" id="A0A0D2GMJ7"/>
<evidence type="ECO:0000313" key="11">
    <source>
        <dbReference type="Proteomes" id="UP000032233"/>
    </source>
</evidence>
<keyword evidence="3 5" id="KW-0012">Acyltransferase</keyword>
<evidence type="ECO:0000256" key="2">
    <source>
        <dbReference type="ARBA" id="ARBA00022679"/>
    </source>
</evidence>
<proteinExistence type="inferred from homology"/>
<evidence type="ECO:0000256" key="6">
    <source>
        <dbReference type="PIRSR" id="PIRSR016262-1"/>
    </source>
</evidence>
<evidence type="ECO:0000256" key="7">
    <source>
        <dbReference type="PIRSR" id="PIRSR016262-2"/>
    </source>
</evidence>
<dbReference type="Gene3D" id="3.30.930.10">
    <property type="entry name" value="Bira Bifunctional Protein, Domain 2"/>
    <property type="match status" value="1"/>
</dbReference>
<feature type="active site" description="Acyl-thioester intermediate" evidence="6">
    <location>
        <position position="176"/>
    </location>
</feature>
<dbReference type="SUPFAM" id="SSF55681">
    <property type="entry name" value="Class II aaRS and biotin synthetases"/>
    <property type="match status" value="1"/>
</dbReference>
<feature type="binding site" evidence="7">
    <location>
        <begin position="158"/>
        <end position="160"/>
    </location>
    <ligand>
        <name>substrate</name>
    </ligand>
</feature>
<feature type="binding site" evidence="7">
    <location>
        <begin position="145"/>
        <end position="147"/>
    </location>
    <ligand>
        <name>substrate</name>
    </ligand>
</feature>
<evidence type="ECO:0000313" key="10">
    <source>
        <dbReference type="EMBL" id="KIX15887.1"/>
    </source>
</evidence>
<evidence type="ECO:0000256" key="4">
    <source>
        <dbReference type="ARBA" id="ARBA00024732"/>
    </source>
</evidence>
<evidence type="ECO:0000259" key="9">
    <source>
        <dbReference type="PROSITE" id="PS51733"/>
    </source>
</evidence>
<evidence type="ECO:0000256" key="1">
    <source>
        <dbReference type="ARBA" id="ARBA00004821"/>
    </source>
</evidence>